<reference evidence="2" key="1">
    <citation type="submission" date="2021-11" db="EMBL/GenBank/DDBJ databases">
        <authorList>
            <consortium name="Genoscope - CEA"/>
            <person name="William W."/>
        </authorList>
    </citation>
    <scope>NUCLEOTIDE SEQUENCE</scope>
</reference>
<evidence type="ECO:0000313" key="2">
    <source>
        <dbReference type="EMBL" id="CAH0377548.1"/>
    </source>
</evidence>
<dbReference type="EMBL" id="CAKKNE010000005">
    <property type="protein sequence ID" value="CAH0377548.1"/>
    <property type="molecule type" value="Genomic_DNA"/>
</dbReference>
<dbReference type="AlphaFoldDB" id="A0A8J2SQ43"/>
<evidence type="ECO:0000256" key="1">
    <source>
        <dbReference type="SAM" id="Phobius"/>
    </source>
</evidence>
<accession>A0A8J2SQ43</accession>
<dbReference type="Proteomes" id="UP000789595">
    <property type="component" value="Unassembled WGS sequence"/>
</dbReference>
<dbReference type="SUPFAM" id="SSF53383">
    <property type="entry name" value="PLP-dependent transferases"/>
    <property type="match status" value="1"/>
</dbReference>
<keyword evidence="1" id="KW-0812">Transmembrane</keyword>
<dbReference type="Gene3D" id="3.40.640.10">
    <property type="entry name" value="Type I PLP-dependent aspartate aminotransferase-like (Major domain)"/>
    <property type="match status" value="1"/>
</dbReference>
<organism evidence="2 3">
    <name type="scientific">Pelagomonas calceolata</name>
    <dbReference type="NCBI Taxonomy" id="35677"/>
    <lineage>
        <taxon>Eukaryota</taxon>
        <taxon>Sar</taxon>
        <taxon>Stramenopiles</taxon>
        <taxon>Ochrophyta</taxon>
        <taxon>Pelagophyceae</taxon>
        <taxon>Pelagomonadales</taxon>
        <taxon>Pelagomonadaceae</taxon>
        <taxon>Pelagomonas</taxon>
    </lineage>
</organism>
<keyword evidence="1" id="KW-0472">Membrane</keyword>
<keyword evidence="3" id="KW-1185">Reference proteome</keyword>
<feature type="transmembrane region" description="Helical" evidence="1">
    <location>
        <begin position="725"/>
        <end position="744"/>
    </location>
</feature>
<name>A0A8J2SQ43_9STRA</name>
<feature type="transmembrane region" description="Helical" evidence="1">
    <location>
        <begin position="765"/>
        <end position="786"/>
    </location>
</feature>
<dbReference type="OrthoDB" id="10552703at2759"/>
<gene>
    <name evidence="2" type="ORF">PECAL_5P20840</name>
</gene>
<sequence>MDVKEGAGTAVQDSIVNAAKKYLGELPAASLLDTSSVDAINPFTRSGLTPEQLRDFFAAAAKAGRKTTPTTESGNVYAVSKAFHALNGPLVVDEYLNKLRSLDASDLQRARAFVEAVALDAELRNRNPLHPSATDALVIGTLLDFPKQLFGFPYACYATDGRESLSLCLYAYRLRTGSRRIVGDASDETLKGVASRLGMTVCSDLDGAACVVATLSDLSLCEEASRRGVPVHVRCTDSELRQLLTKPLCHVRFPCNVSSLSIDDGVFTCGYSLYRDLTLRDAHMDVALRWQAAYLSPNEGGSGASAPLFLDFCTACLGRDALAVLASQEPYEDPEPCWDPTTVQASRKLPPVKDPLTWARRQLASTKSRKDFEGDLVAFQRHFLGGLQKDVEAVSTGGGTRSINVAFETVLRSLPEGFGRPRVLTGNPHLAVERAERRFGFALTRLEVDGAIDLSKLARELHAPDVIAVYAQSLSYTDGISDDVPRVLDLLEAVNATRVKNGDVAVALINDCCLAFSVLVHQPAYRLLDRTTTHTPVLMTLDAHKHLGADKGLSTVVGTKGSLRALRGALRVGARPTRAALVRALANVASVTASGYDTIYRNLASRVKVVEETCSSLSLEVVHACHRKEGSTVLAVHDPACRTQKLLSKRNHKATFLYNLHPLDRTRCQYGWCLSFTPHCLRELDGATALDVFVRDLKVCASKAPSRASNSIVSILMKGGAEEPWLFSFLWAPGLGRATGSLILRRLFTRLLDAGVGKPRCRNPAAVLAVWCLLFVVALLAFARLFSS</sequence>
<dbReference type="InterPro" id="IPR015421">
    <property type="entry name" value="PyrdxlP-dep_Trfase_major"/>
</dbReference>
<dbReference type="InterPro" id="IPR015424">
    <property type="entry name" value="PyrdxlP-dep_Trfase"/>
</dbReference>
<comment type="caution">
    <text evidence="2">The sequence shown here is derived from an EMBL/GenBank/DDBJ whole genome shotgun (WGS) entry which is preliminary data.</text>
</comment>
<protein>
    <submittedName>
        <fullName evidence="2">Uncharacterized protein</fullName>
    </submittedName>
</protein>
<evidence type="ECO:0000313" key="3">
    <source>
        <dbReference type="Proteomes" id="UP000789595"/>
    </source>
</evidence>
<keyword evidence="1" id="KW-1133">Transmembrane helix</keyword>
<proteinExistence type="predicted"/>